<protein>
    <recommendedName>
        <fullName evidence="2">Rhodanese domain-containing protein</fullName>
    </recommendedName>
</protein>
<keyword evidence="4" id="KW-1185">Reference proteome</keyword>
<dbReference type="PROSITE" id="PS50206">
    <property type="entry name" value="RHODANESE_3"/>
    <property type="match status" value="1"/>
</dbReference>
<gene>
    <name evidence="3" type="ORF">NA57DRAFT_54520</name>
</gene>
<sequence length="108" mass="11668">MAGTRILIDVRTAEEYSSGRLLDAVNIPHEGVTSQITNVGNVSKDSEIVLYCRSGRRSGIAKSALEAAGYKHITDLGSFESARKALEETQEPGRRPLPADGQNLTEKP</sequence>
<dbReference type="EMBL" id="ML978124">
    <property type="protein sequence ID" value="KAF2100431.1"/>
    <property type="molecule type" value="Genomic_DNA"/>
</dbReference>
<reference evidence="3" key="1">
    <citation type="journal article" date="2020" name="Stud. Mycol.">
        <title>101 Dothideomycetes genomes: a test case for predicting lifestyles and emergence of pathogens.</title>
        <authorList>
            <person name="Haridas S."/>
            <person name="Albert R."/>
            <person name="Binder M."/>
            <person name="Bloem J."/>
            <person name="Labutti K."/>
            <person name="Salamov A."/>
            <person name="Andreopoulos B."/>
            <person name="Baker S."/>
            <person name="Barry K."/>
            <person name="Bills G."/>
            <person name="Bluhm B."/>
            <person name="Cannon C."/>
            <person name="Castanera R."/>
            <person name="Culley D."/>
            <person name="Daum C."/>
            <person name="Ezra D."/>
            <person name="Gonzalez J."/>
            <person name="Henrissat B."/>
            <person name="Kuo A."/>
            <person name="Liang C."/>
            <person name="Lipzen A."/>
            <person name="Lutzoni F."/>
            <person name="Magnuson J."/>
            <person name="Mondo S."/>
            <person name="Nolan M."/>
            <person name="Ohm R."/>
            <person name="Pangilinan J."/>
            <person name="Park H.-J."/>
            <person name="Ramirez L."/>
            <person name="Alfaro M."/>
            <person name="Sun H."/>
            <person name="Tritt A."/>
            <person name="Yoshinaga Y."/>
            <person name="Zwiers L.-H."/>
            <person name="Turgeon B."/>
            <person name="Goodwin S."/>
            <person name="Spatafora J."/>
            <person name="Crous P."/>
            <person name="Grigoriev I."/>
        </authorList>
    </citation>
    <scope>NUCLEOTIDE SEQUENCE</scope>
    <source>
        <strain evidence="3">CBS 133067</strain>
    </source>
</reference>
<evidence type="ECO:0000313" key="4">
    <source>
        <dbReference type="Proteomes" id="UP000799772"/>
    </source>
</evidence>
<dbReference type="Pfam" id="PF00581">
    <property type="entry name" value="Rhodanese"/>
    <property type="match status" value="1"/>
</dbReference>
<dbReference type="SUPFAM" id="SSF52821">
    <property type="entry name" value="Rhodanese/Cell cycle control phosphatase"/>
    <property type="match status" value="1"/>
</dbReference>
<evidence type="ECO:0000256" key="1">
    <source>
        <dbReference type="SAM" id="MobiDB-lite"/>
    </source>
</evidence>
<accession>A0A9P4IEQ5</accession>
<dbReference type="InterPro" id="IPR036873">
    <property type="entry name" value="Rhodanese-like_dom_sf"/>
</dbReference>
<dbReference type="Gene3D" id="3.40.250.10">
    <property type="entry name" value="Rhodanese-like domain"/>
    <property type="match status" value="1"/>
</dbReference>
<organism evidence="3 4">
    <name type="scientific">Rhizodiscina lignyota</name>
    <dbReference type="NCBI Taxonomy" id="1504668"/>
    <lineage>
        <taxon>Eukaryota</taxon>
        <taxon>Fungi</taxon>
        <taxon>Dikarya</taxon>
        <taxon>Ascomycota</taxon>
        <taxon>Pezizomycotina</taxon>
        <taxon>Dothideomycetes</taxon>
        <taxon>Pleosporomycetidae</taxon>
        <taxon>Aulographales</taxon>
        <taxon>Rhizodiscinaceae</taxon>
        <taxon>Rhizodiscina</taxon>
    </lineage>
</organism>
<dbReference type="Proteomes" id="UP000799772">
    <property type="component" value="Unassembled WGS sequence"/>
</dbReference>
<evidence type="ECO:0000313" key="3">
    <source>
        <dbReference type="EMBL" id="KAF2100431.1"/>
    </source>
</evidence>
<dbReference type="InterPro" id="IPR001763">
    <property type="entry name" value="Rhodanese-like_dom"/>
</dbReference>
<dbReference type="PANTHER" id="PTHR45431:SF3">
    <property type="entry name" value="RHODANESE-LIKE DOMAIN-CONTAINING PROTEIN 15, CHLOROPLASTIC"/>
    <property type="match status" value="1"/>
</dbReference>
<feature type="region of interest" description="Disordered" evidence="1">
    <location>
        <begin position="81"/>
        <end position="108"/>
    </location>
</feature>
<dbReference type="AlphaFoldDB" id="A0A9P4IEQ5"/>
<dbReference type="PANTHER" id="PTHR45431">
    <property type="entry name" value="RHODANESE-LIKE DOMAIN-CONTAINING PROTEIN 15, CHLOROPLASTIC"/>
    <property type="match status" value="1"/>
</dbReference>
<dbReference type="OrthoDB" id="361797at2759"/>
<feature type="compositionally biased region" description="Basic and acidic residues" evidence="1">
    <location>
        <begin position="81"/>
        <end position="94"/>
    </location>
</feature>
<proteinExistence type="predicted"/>
<feature type="domain" description="Rhodanese" evidence="2">
    <location>
        <begin position="1"/>
        <end position="88"/>
    </location>
</feature>
<comment type="caution">
    <text evidence="3">The sequence shown here is derived from an EMBL/GenBank/DDBJ whole genome shotgun (WGS) entry which is preliminary data.</text>
</comment>
<dbReference type="SMART" id="SM00450">
    <property type="entry name" value="RHOD"/>
    <property type="match status" value="1"/>
</dbReference>
<name>A0A9P4IEQ5_9PEZI</name>
<dbReference type="CDD" id="cd00158">
    <property type="entry name" value="RHOD"/>
    <property type="match status" value="1"/>
</dbReference>
<evidence type="ECO:0000259" key="2">
    <source>
        <dbReference type="PROSITE" id="PS50206"/>
    </source>
</evidence>
<dbReference type="InterPro" id="IPR052367">
    <property type="entry name" value="Thiosulfate_ST/Rhodanese-like"/>
</dbReference>